<evidence type="ECO:0000313" key="3">
    <source>
        <dbReference type="Proteomes" id="UP000494165"/>
    </source>
</evidence>
<reference evidence="2 3" key="1">
    <citation type="submission" date="2020-04" db="EMBL/GenBank/DDBJ databases">
        <authorList>
            <person name="Alioto T."/>
            <person name="Alioto T."/>
            <person name="Gomez Garrido J."/>
        </authorList>
    </citation>
    <scope>NUCLEOTIDE SEQUENCE [LARGE SCALE GENOMIC DNA]</scope>
</reference>
<sequence length="90" mass="9775">MQLTTGPRPPPAARKSRPIPESDTVLMRPPLSHCRTNARRASKNTVESAKHVGGCTVSLTRSLAAVLRFQQSSGSGRSMQNKRQPPANKK</sequence>
<feature type="region of interest" description="Disordered" evidence="1">
    <location>
        <begin position="1"/>
        <end position="29"/>
    </location>
</feature>
<gene>
    <name evidence="2" type="ORF">CLODIP_2_CD07468</name>
</gene>
<evidence type="ECO:0000313" key="2">
    <source>
        <dbReference type="EMBL" id="CAB3367097.1"/>
    </source>
</evidence>
<proteinExistence type="predicted"/>
<feature type="region of interest" description="Disordered" evidence="1">
    <location>
        <begin position="69"/>
        <end position="90"/>
    </location>
</feature>
<name>A0A8S1CC21_9INSE</name>
<dbReference type="Proteomes" id="UP000494165">
    <property type="component" value="Unassembled WGS sequence"/>
</dbReference>
<protein>
    <submittedName>
        <fullName evidence="2">Uncharacterized protein</fullName>
    </submittedName>
</protein>
<dbReference type="EMBL" id="CADEPI010000028">
    <property type="protein sequence ID" value="CAB3367097.1"/>
    <property type="molecule type" value="Genomic_DNA"/>
</dbReference>
<dbReference type="AlphaFoldDB" id="A0A8S1CC21"/>
<keyword evidence="3" id="KW-1185">Reference proteome</keyword>
<evidence type="ECO:0000256" key="1">
    <source>
        <dbReference type="SAM" id="MobiDB-lite"/>
    </source>
</evidence>
<comment type="caution">
    <text evidence="2">The sequence shown here is derived from an EMBL/GenBank/DDBJ whole genome shotgun (WGS) entry which is preliminary data.</text>
</comment>
<accession>A0A8S1CC21</accession>
<feature type="compositionally biased region" description="Polar residues" evidence="1">
    <location>
        <begin position="69"/>
        <end position="83"/>
    </location>
</feature>
<organism evidence="2 3">
    <name type="scientific">Cloeon dipterum</name>
    <dbReference type="NCBI Taxonomy" id="197152"/>
    <lineage>
        <taxon>Eukaryota</taxon>
        <taxon>Metazoa</taxon>
        <taxon>Ecdysozoa</taxon>
        <taxon>Arthropoda</taxon>
        <taxon>Hexapoda</taxon>
        <taxon>Insecta</taxon>
        <taxon>Pterygota</taxon>
        <taxon>Palaeoptera</taxon>
        <taxon>Ephemeroptera</taxon>
        <taxon>Pisciforma</taxon>
        <taxon>Baetidae</taxon>
        <taxon>Cloeon</taxon>
    </lineage>
</organism>